<name>A0A445CU60_ARAHY</name>
<dbReference type="InterPro" id="IPR002615">
    <property type="entry name" value="PSI_PsaJ"/>
</dbReference>
<dbReference type="Proteomes" id="UP000289738">
    <property type="component" value="Chromosome A06"/>
</dbReference>
<dbReference type="FunFam" id="1.20.5.510:FF:000001">
    <property type="entry name" value="Photosystem I reaction center subunit IX"/>
    <property type="match status" value="1"/>
</dbReference>
<comment type="similarity">
    <text evidence="3">Belongs to the PsaJ family.</text>
</comment>
<evidence type="ECO:0000256" key="2">
    <source>
        <dbReference type="ARBA" id="ARBA00004581"/>
    </source>
</evidence>
<comment type="caution">
    <text evidence="15">The sequence shown here is derived from an EMBL/GenBank/DDBJ whole genome shotgun (WGS) entry which is preliminary data.</text>
</comment>
<dbReference type="GO" id="GO:0009522">
    <property type="term" value="C:photosystem I"/>
    <property type="evidence" value="ECO:0007669"/>
    <property type="project" value="UniProtKB-KW"/>
</dbReference>
<evidence type="ECO:0000256" key="11">
    <source>
        <dbReference type="ARBA" id="ARBA00023078"/>
    </source>
</evidence>
<keyword evidence="11" id="KW-0793">Thylakoid</keyword>
<dbReference type="Gene3D" id="1.20.5.510">
    <property type="entry name" value="Single helix bin"/>
    <property type="match status" value="1"/>
</dbReference>
<accession>A0A445CU60</accession>
<keyword evidence="10 14" id="KW-1133">Transmembrane helix</keyword>
<keyword evidence="6" id="KW-0602">Photosynthesis</keyword>
<proteinExistence type="inferred from homology"/>
<evidence type="ECO:0000256" key="12">
    <source>
        <dbReference type="ARBA" id="ARBA00023136"/>
    </source>
</evidence>
<evidence type="ECO:0000256" key="14">
    <source>
        <dbReference type="SAM" id="Phobius"/>
    </source>
</evidence>
<keyword evidence="8 14" id="KW-0812">Transmembrane</keyword>
<reference evidence="15 16" key="1">
    <citation type="submission" date="2019-01" db="EMBL/GenBank/DDBJ databases">
        <title>Sequencing of cultivated peanut Arachis hypogaea provides insights into genome evolution and oil improvement.</title>
        <authorList>
            <person name="Chen X."/>
        </authorList>
    </citation>
    <scope>NUCLEOTIDE SEQUENCE [LARGE SCALE GENOMIC DNA]</scope>
    <source>
        <strain evidence="16">cv. Fuhuasheng</strain>
        <tissue evidence="15">Leaves</tissue>
    </source>
</reference>
<dbReference type="HAMAP" id="MF_00522">
    <property type="entry name" value="PSI_PsaJ"/>
    <property type="match status" value="1"/>
</dbReference>
<keyword evidence="7" id="KW-0934">Plastid</keyword>
<evidence type="ECO:0000313" key="15">
    <source>
        <dbReference type="EMBL" id="RYR54425.1"/>
    </source>
</evidence>
<evidence type="ECO:0000256" key="13">
    <source>
        <dbReference type="ARBA" id="ARBA00033429"/>
    </source>
</evidence>
<keyword evidence="9" id="KW-0603">Photosystem I</keyword>
<dbReference type="PANTHER" id="PTHR36082">
    <property type="match status" value="1"/>
</dbReference>
<comment type="function">
    <text evidence="1">May help in the organization of the PsaE and PsaF subunits.</text>
</comment>
<evidence type="ECO:0000256" key="6">
    <source>
        <dbReference type="ARBA" id="ARBA00022531"/>
    </source>
</evidence>
<evidence type="ECO:0000256" key="3">
    <source>
        <dbReference type="ARBA" id="ARBA00006318"/>
    </source>
</evidence>
<dbReference type="Pfam" id="PF01701">
    <property type="entry name" value="PSI_PsaJ"/>
    <property type="match status" value="1"/>
</dbReference>
<organism evidence="15 16">
    <name type="scientific">Arachis hypogaea</name>
    <name type="common">Peanut</name>
    <dbReference type="NCBI Taxonomy" id="3818"/>
    <lineage>
        <taxon>Eukaryota</taxon>
        <taxon>Viridiplantae</taxon>
        <taxon>Streptophyta</taxon>
        <taxon>Embryophyta</taxon>
        <taxon>Tracheophyta</taxon>
        <taxon>Spermatophyta</taxon>
        <taxon>Magnoliopsida</taxon>
        <taxon>eudicotyledons</taxon>
        <taxon>Gunneridae</taxon>
        <taxon>Pentapetalae</taxon>
        <taxon>rosids</taxon>
        <taxon>fabids</taxon>
        <taxon>Fabales</taxon>
        <taxon>Fabaceae</taxon>
        <taxon>Papilionoideae</taxon>
        <taxon>50 kb inversion clade</taxon>
        <taxon>dalbergioids sensu lato</taxon>
        <taxon>Dalbergieae</taxon>
        <taxon>Pterocarpus clade</taxon>
        <taxon>Arachis</taxon>
    </lineage>
</organism>
<dbReference type="EMBL" id="SDMP01000006">
    <property type="protein sequence ID" value="RYR54425.1"/>
    <property type="molecule type" value="Genomic_DNA"/>
</dbReference>
<keyword evidence="5" id="KW-0150">Chloroplast</keyword>
<dbReference type="InterPro" id="IPR036062">
    <property type="entry name" value="PSI_PsaJ_sf"/>
</dbReference>
<dbReference type="STRING" id="3818.A0A445CU60"/>
<evidence type="ECO:0000256" key="9">
    <source>
        <dbReference type="ARBA" id="ARBA00022836"/>
    </source>
</evidence>
<dbReference type="AlphaFoldDB" id="A0A445CU60"/>
<keyword evidence="16" id="KW-1185">Reference proteome</keyword>
<dbReference type="GO" id="GO:0009535">
    <property type="term" value="C:chloroplast thylakoid membrane"/>
    <property type="evidence" value="ECO:0007669"/>
    <property type="project" value="UniProtKB-SubCell"/>
</dbReference>
<evidence type="ECO:0000256" key="4">
    <source>
        <dbReference type="ARBA" id="ARBA00019868"/>
    </source>
</evidence>
<gene>
    <name evidence="15" type="ORF">Ahy_A06g029698</name>
</gene>
<dbReference type="PANTHER" id="PTHR36082:SF2">
    <property type="entry name" value="PHOTOSYSTEM I REACTION CENTER SUBUNIT IX"/>
    <property type="match status" value="1"/>
</dbReference>
<dbReference type="SUPFAM" id="SSF81544">
    <property type="entry name" value="Subunit IX of photosystem I reaction centre, PsaJ"/>
    <property type="match status" value="1"/>
</dbReference>
<evidence type="ECO:0000256" key="5">
    <source>
        <dbReference type="ARBA" id="ARBA00022528"/>
    </source>
</evidence>
<feature type="transmembrane region" description="Helical" evidence="14">
    <location>
        <begin position="7"/>
        <end position="27"/>
    </location>
</feature>
<protein>
    <recommendedName>
        <fullName evidence="4">Photosystem I reaction center subunit IX</fullName>
    </recommendedName>
    <alternativeName>
        <fullName evidence="13">PSI-J</fullName>
    </alternativeName>
</protein>
<sequence length="51" mass="5999">MRDLKTYLSVAPVVSTLWFGALAGLLIEINHFFPDALIFPFFNYSYCRRKR</sequence>
<comment type="subcellular location">
    <subcellularLocation>
        <location evidence="2">Plastid</location>
        <location evidence="2">Chloroplast thylakoid membrane</location>
        <topology evidence="2">Single-pass membrane protein</topology>
    </subcellularLocation>
</comment>
<keyword evidence="12 14" id="KW-0472">Membrane</keyword>
<evidence type="ECO:0000313" key="16">
    <source>
        <dbReference type="Proteomes" id="UP000289738"/>
    </source>
</evidence>
<evidence type="ECO:0000256" key="10">
    <source>
        <dbReference type="ARBA" id="ARBA00022989"/>
    </source>
</evidence>
<evidence type="ECO:0000256" key="7">
    <source>
        <dbReference type="ARBA" id="ARBA00022640"/>
    </source>
</evidence>
<dbReference type="GO" id="GO:0015979">
    <property type="term" value="P:photosynthesis"/>
    <property type="evidence" value="ECO:0007669"/>
    <property type="project" value="UniProtKB-KW"/>
</dbReference>
<evidence type="ECO:0000256" key="8">
    <source>
        <dbReference type="ARBA" id="ARBA00022692"/>
    </source>
</evidence>
<evidence type="ECO:0000256" key="1">
    <source>
        <dbReference type="ARBA" id="ARBA00002115"/>
    </source>
</evidence>